<dbReference type="InterPro" id="IPR036291">
    <property type="entry name" value="NAD(P)-bd_dom_sf"/>
</dbReference>
<keyword evidence="3" id="KW-1185">Reference proteome</keyword>
<comment type="caution">
    <text evidence="2">The sequence shown here is derived from an EMBL/GenBank/DDBJ whole genome shotgun (WGS) entry which is preliminary data.</text>
</comment>
<feature type="domain" description="NAD(P)-binding" evidence="1">
    <location>
        <begin position="6"/>
        <end position="167"/>
    </location>
</feature>
<name>A0A4R7V8W8_9PSEU</name>
<dbReference type="SUPFAM" id="SSF51735">
    <property type="entry name" value="NAD(P)-binding Rossmann-fold domains"/>
    <property type="match status" value="1"/>
</dbReference>
<evidence type="ECO:0000313" key="2">
    <source>
        <dbReference type="EMBL" id="TDV45353.1"/>
    </source>
</evidence>
<evidence type="ECO:0000259" key="1">
    <source>
        <dbReference type="Pfam" id="PF13460"/>
    </source>
</evidence>
<dbReference type="PANTHER" id="PTHR43162">
    <property type="match status" value="1"/>
</dbReference>
<evidence type="ECO:0000313" key="3">
    <source>
        <dbReference type="Proteomes" id="UP000294927"/>
    </source>
</evidence>
<dbReference type="InterPro" id="IPR051604">
    <property type="entry name" value="Ergot_Alk_Oxidoreductase"/>
</dbReference>
<dbReference type="OrthoDB" id="3207931at2"/>
<dbReference type="EMBL" id="SOCP01000012">
    <property type="protein sequence ID" value="TDV45353.1"/>
    <property type="molecule type" value="Genomic_DNA"/>
</dbReference>
<dbReference type="Gene3D" id="3.40.50.720">
    <property type="entry name" value="NAD(P)-binding Rossmann-like Domain"/>
    <property type="match status" value="1"/>
</dbReference>
<dbReference type="RefSeq" id="WP_133906094.1">
    <property type="nucleotide sequence ID" value="NZ_SOCP01000012.1"/>
</dbReference>
<reference evidence="2 3" key="1">
    <citation type="submission" date="2019-03" db="EMBL/GenBank/DDBJ databases">
        <title>Genomic Encyclopedia of Archaeal and Bacterial Type Strains, Phase II (KMG-II): from individual species to whole genera.</title>
        <authorList>
            <person name="Goeker M."/>
        </authorList>
    </citation>
    <scope>NUCLEOTIDE SEQUENCE [LARGE SCALE GENOMIC DNA]</scope>
    <source>
        <strain evidence="2 3">DSM 45499</strain>
    </source>
</reference>
<gene>
    <name evidence="2" type="ORF">CLV71_11218</name>
</gene>
<dbReference type="PANTHER" id="PTHR43162:SF1">
    <property type="entry name" value="PRESTALK A DIFFERENTIATION PROTEIN A"/>
    <property type="match status" value="1"/>
</dbReference>
<proteinExistence type="predicted"/>
<sequence>MILVTGATGTIGSQVVRLLSQQGVPYRAMSRTRTGPNYVNADFTDPASLSAATAGVDAIFLVTTPPTPTPDHDLALLEAAKGVPKVVKLSANGTGERFGGEVMGAWHLVAEQALEASDLAWTILRPTSFASNFLAYSLTDPIPDMLGPAQQAVVDPRDVAAVAVEALLTNAHAGHRYDLTGPDLLTFADQAKTLERVLNHPITTVDVDAGQTLQATGMPPEAIQAVTTGVAWARAGGAAYVTSHVPTILNRPAKTFEQWATDHQDAFTTMR</sequence>
<protein>
    <submittedName>
        <fullName evidence="2">Uncharacterized protein YbjT (DUF2867 family)</fullName>
    </submittedName>
</protein>
<accession>A0A4R7V8W8</accession>
<dbReference type="Gene3D" id="3.90.25.10">
    <property type="entry name" value="UDP-galactose 4-epimerase, domain 1"/>
    <property type="match status" value="1"/>
</dbReference>
<dbReference type="Proteomes" id="UP000294927">
    <property type="component" value="Unassembled WGS sequence"/>
</dbReference>
<dbReference type="Pfam" id="PF13460">
    <property type="entry name" value="NAD_binding_10"/>
    <property type="match status" value="1"/>
</dbReference>
<dbReference type="InterPro" id="IPR016040">
    <property type="entry name" value="NAD(P)-bd_dom"/>
</dbReference>
<organism evidence="2 3">
    <name type="scientific">Actinophytocola oryzae</name>
    <dbReference type="NCBI Taxonomy" id="502181"/>
    <lineage>
        <taxon>Bacteria</taxon>
        <taxon>Bacillati</taxon>
        <taxon>Actinomycetota</taxon>
        <taxon>Actinomycetes</taxon>
        <taxon>Pseudonocardiales</taxon>
        <taxon>Pseudonocardiaceae</taxon>
    </lineage>
</organism>
<dbReference type="AlphaFoldDB" id="A0A4R7V8W8"/>